<reference evidence="1" key="2">
    <citation type="journal article" date="2021" name="Microbiome">
        <title>Successional dynamics and alternative stable states in a saline activated sludge microbial community over 9 years.</title>
        <authorList>
            <person name="Wang Y."/>
            <person name="Ye J."/>
            <person name="Ju F."/>
            <person name="Liu L."/>
            <person name="Boyd J.A."/>
            <person name="Deng Y."/>
            <person name="Parks D.H."/>
            <person name="Jiang X."/>
            <person name="Yin X."/>
            <person name="Woodcroft B.J."/>
            <person name="Tyson G.W."/>
            <person name="Hugenholtz P."/>
            <person name="Polz M.F."/>
            <person name="Zhang T."/>
        </authorList>
    </citation>
    <scope>NUCLEOTIDE SEQUENCE</scope>
    <source>
        <strain evidence="1">HKST-UBA12</strain>
    </source>
</reference>
<name>A0A955I728_9BACT</name>
<organism evidence="1 2">
    <name type="scientific">Candidatus Dojkabacteria bacterium</name>
    <dbReference type="NCBI Taxonomy" id="2099670"/>
    <lineage>
        <taxon>Bacteria</taxon>
        <taxon>Candidatus Dojkabacteria</taxon>
    </lineage>
</organism>
<evidence type="ECO:0000313" key="1">
    <source>
        <dbReference type="EMBL" id="MCA9378936.1"/>
    </source>
</evidence>
<dbReference type="EMBL" id="JAGQLI010000038">
    <property type="protein sequence ID" value="MCA9378936.1"/>
    <property type="molecule type" value="Genomic_DNA"/>
</dbReference>
<reference evidence="1" key="1">
    <citation type="submission" date="2020-04" db="EMBL/GenBank/DDBJ databases">
        <authorList>
            <person name="Zhang T."/>
        </authorList>
    </citation>
    <scope>NUCLEOTIDE SEQUENCE</scope>
    <source>
        <strain evidence="1">HKST-UBA12</strain>
    </source>
</reference>
<dbReference type="Proteomes" id="UP000760819">
    <property type="component" value="Unassembled WGS sequence"/>
</dbReference>
<protein>
    <recommendedName>
        <fullName evidence="3">HD domain-containing protein</fullName>
    </recommendedName>
</protein>
<evidence type="ECO:0000313" key="2">
    <source>
        <dbReference type="Proteomes" id="UP000760819"/>
    </source>
</evidence>
<gene>
    <name evidence="1" type="ORF">KC640_00770</name>
</gene>
<dbReference type="AlphaFoldDB" id="A0A955I728"/>
<comment type="caution">
    <text evidence="1">The sequence shown here is derived from an EMBL/GenBank/DDBJ whole genome shotgun (WGS) entry which is preliminary data.</text>
</comment>
<proteinExistence type="predicted"/>
<accession>A0A955I728</accession>
<dbReference type="Gene3D" id="1.10.3210.10">
    <property type="entry name" value="Hypothetical protein af1432"/>
    <property type="match status" value="1"/>
</dbReference>
<dbReference type="SUPFAM" id="SSF109604">
    <property type="entry name" value="HD-domain/PDEase-like"/>
    <property type="match status" value="1"/>
</dbReference>
<sequence>MKLQLISQAQKLLIDNPQDPMHGITHHYRVVGLAKQIVEAEQLHLDKNLLEVVCWWHDVHVPEAEQKDGERIVAATARFLQNLLPGELQKVGYDAVANHEFGSTPETLVGKVLQDADKLEILSEPRVDEAVDNVLAGNLDAQKMLQTLDDLKTGWLPKMLDRYHFKFSKEYHQQKLPGFLGYLDSVRLKIENSTVVGA</sequence>
<evidence type="ECO:0008006" key="3">
    <source>
        <dbReference type="Google" id="ProtNLM"/>
    </source>
</evidence>